<dbReference type="EMBL" id="BPLQ01013093">
    <property type="protein sequence ID" value="GIY69741.1"/>
    <property type="molecule type" value="Genomic_DNA"/>
</dbReference>
<feature type="compositionally biased region" description="Basic and acidic residues" evidence="1">
    <location>
        <begin position="32"/>
        <end position="43"/>
    </location>
</feature>
<comment type="caution">
    <text evidence="2">The sequence shown here is derived from an EMBL/GenBank/DDBJ whole genome shotgun (WGS) entry which is preliminary data.</text>
</comment>
<protein>
    <submittedName>
        <fullName evidence="2">Uncharacterized protein</fullName>
    </submittedName>
</protein>
<evidence type="ECO:0000313" key="2">
    <source>
        <dbReference type="EMBL" id="GIY69741.1"/>
    </source>
</evidence>
<evidence type="ECO:0000256" key="1">
    <source>
        <dbReference type="SAM" id="MobiDB-lite"/>
    </source>
</evidence>
<keyword evidence="3" id="KW-1185">Reference proteome</keyword>
<proteinExistence type="predicted"/>
<reference evidence="2 3" key="1">
    <citation type="submission" date="2021-06" db="EMBL/GenBank/DDBJ databases">
        <title>Caerostris darwini draft genome.</title>
        <authorList>
            <person name="Kono N."/>
            <person name="Arakawa K."/>
        </authorList>
    </citation>
    <scope>NUCLEOTIDE SEQUENCE [LARGE SCALE GENOMIC DNA]</scope>
</reference>
<gene>
    <name evidence="2" type="ORF">CDAR_220141</name>
</gene>
<evidence type="ECO:0000313" key="3">
    <source>
        <dbReference type="Proteomes" id="UP001054837"/>
    </source>
</evidence>
<feature type="region of interest" description="Disordered" evidence="1">
    <location>
        <begin position="1"/>
        <end position="57"/>
    </location>
</feature>
<name>A0AAV4VH67_9ARAC</name>
<dbReference type="AlphaFoldDB" id="A0AAV4VH67"/>
<dbReference type="Proteomes" id="UP001054837">
    <property type="component" value="Unassembled WGS sequence"/>
</dbReference>
<organism evidence="2 3">
    <name type="scientific">Caerostris darwini</name>
    <dbReference type="NCBI Taxonomy" id="1538125"/>
    <lineage>
        <taxon>Eukaryota</taxon>
        <taxon>Metazoa</taxon>
        <taxon>Ecdysozoa</taxon>
        <taxon>Arthropoda</taxon>
        <taxon>Chelicerata</taxon>
        <taxon>Arachnida</taxon>
        <taxon>Araneae</taxon>
        <taxon>Araneomorphae</taxon>
        <taxon>Entelegynae</taxon>
        <taxon>Araneoidea</taxon>
        <taxon>Araneidae</taxon>
        <taxon>Caerostris</taxon>
    </lineage>
</organism>
<accession>A0AAV4VH67</accession>
<sequence length="117" mass="13292">MDFASLSQDDDDFHQKNKTQKIPTGARKKNQNKTEQKNQRDVSDDSPTCTTPKRRPDGRVYVVVKKNNRLSSCTRGRAYKLQSLAPFGFSFTYIKRSASPSPKDEVALKIDRRLAVA</sequence>